<dbReference type="AlphaFoldDB" id="A0A1J1HLA4"/>
<keyword evidence="1" id="KW-0472">Membrane</keyword>
<accession>A0A1J1HLA4</accession>
<gene>
    <name evidence="2" type="ORF">CLUMA_CG002101</name>
</gene>
<proteinExistence type="predicted"/>
<keyword evidence="1" id="KW-1133">Transmembrane helix</keyword>
<dbReference type="EMBL" id="CVRI01000006">
    <property type="protein sequence ID" value="CRK88322.1"/>
    <property type="molecule type" value="Genomic_DNA"/>
</dbReference>
<name>A0A1J1HLA4_9DIPT</name>
<organism evidence="2 3">
    <name type="scientific">Clunio marinus</name>
    <dbReference type="NCBI Taxonomy" id="568069"/>
    <lineage>
        <taxon>Eukaryota</taxon>
        <taxon>Metazoa</taxon>
        <taxon>Ecdysozoa</taxon>
        <taxon>Arthropoda</taxon>
        <taxon>Hexapoda</taxon>
        <taxon>Insecta</taxon>
        <taxon>Pterygota</taxon>
        <taxon>Neoptera</taxon>
        <taxon>Endopterygota</taxon>
        <taxon>Diptera</taxon>
        <taxon>Nematocera</taxon>
        <taxon>Chironomoidea</taxon>
        <taxon>Chironomidae</taxon>
        <taxon>Clunio</taxon>
    </lineage>
</organism>
<evidence type="ECO:0000313" key="3">
    <source>
        <dbReference type="Proteomes" id="UP000183832"/>
    </source>
</evidence>
<protein>
    <submittedName>
        <fullName evidence="2">CLUMA_CG002101, isoform A</fullName>
    </submittedName>
</protein>
<evidence type="ECO:0000256" key="1">
    <source>
        <dbReference type="SAM" id="Phobius"/>
    </source>
</evidence>
<reference evidence="2 3" key="1">
    <citation type="submission" date="2015-04" db="EMBL/GenBank/DDBJ databases">
        <authorList>
            <person name="Syromyatnikov M.Y."/>
            <person name="Popov V.N."/>
        </authorList>
    </citation>
    <scope>NUCLEOTIDE SEQUENCE [LARGE SCALE GENOMIC DNA]</scope>
</reference>
<feature type="transmembrane region" description="Helical" evidence="1">
    <location>
        <begin position="12"/>
        <end position="30"/>
    </location>
</feature>
<keyword evidence="3" id="KW-1185">Reference proteome</keyword>
<evidence type="ECO:0000313" key="2">
    <source>
        <dbReference type="EMBL" id="CRK88322.1"/>
    </source>
</evidence>
<dbReference type="Proteomes" id="UP000183832">
    <property type="component" value="Unassembled WGS sequence"/>
</dbReference>
<sequence length="87" mass="10287">MAVKLLQNCLENLRNLVLAMILVFLCYFSFHSKNNNKYKGEIRDTFKQREMPPRCGYLRTKKELKQKKFSKKKCRIQYGDLTKGGPP</sequence>
<keyword evidence="1" id="KW-0812">Transmembrane</keyword>